<reference evidence="3" key="1">
    <citation type="submission" date="2017-01" db="EMBL/GenBank/DDBJ databases">
        <authorList>
            <person name="Varghese N."/>
            <person name="Submissions S."/>
        </authorList>
    </citation>
    <scope>NUCLEOTIDE SEQUENCE [LARGE SCALE GENOMIC DNA]</scope>
    <source>
        <strain evidence="3">DSM 21054</strain>
    </source>
</reference>
<accession>A0A173MA06</accession>
<gene>
    <name evidence="2" type="ORF">SAMN05421788_11093</name>
</gene>
<proteinExistence type="predicted"/>
<feature type="signal peptide" evidence="1">
    <location>
        <begin position="1"/>
        <end position="20"/>
    </location>
</feature>
<protein>
    <recommendedName>
        <fullName evidence="4">Lipoprotein</fullName>
    </recommendedName>
</protein>
<dbReference type="OrthoDB" id="624022at2"/>
<evidence type="ECO:0008006" key="4">
    <source>
        <dbReference type="Google" id="ProtNLM"/>
    </source>
</evidence>
<dbReference type="AlphaFoldDB" id="A0A173MA06"/>
<dbReference type="EMBL" id="FTOR01000010">
    <property type="protein sequence ID" value="SIT31160.1"/>
    <property type="molecule type" value="Genomic_DNA"/>
</dbReference>
<dbReference type="KEGG" id="fln:FLA_0354"/>
<keyword evidence="3" id="KW-1185">Reference proteome</keyword>
<name>A0A173MA06_9BACT</name>
<dbReference type="Proteomes" id="UP000186917">
    <property type="component" value="Unassembled WGS sequence"/>
</dbReference>
<feature type="chain" id="PRO_5030022642" description="Lipoprotein" evidence="1">
    <location>
        <begin position="21"/>
        <end position="410"/>
    </location>
</feature>
<evidence type="ECO:0000313" key="3">
    <source>
        <dbReference type="Proteomes" id="UP000186917"/>
    </source>
</evidence>
<sequence length="410" mass="46960">MIKAILFTAVLLGIVLPACSQTDTEKALTEKADAFMAAHQSQWDNLQQAMDSIPDTASPSRIQLYKKHPFYIAYSQYLAENGNDYAAIRSEEVKQYAVPPTALQKLTWEKSALPQEESKDDMHLMSIVFLRAFDLFSPAQLTVNMVMPYITSENNLTIEEVQRIYRQRELYGSLVYAAPASDSDRIVYVADHAFAVRFRFNLRNGMISEIAHTRYNDPAYHALQWPESITQPTTEKQQLTARITQMLWNSYAADTDAKASYTELQYKRRELVQQFNTQNKQLIVQVREQQLQTLDKGKPSLQGFKQVITEKDNLLNNADTAYYNNIAYHPKQWASVLSNAANLYMEMDTKKIINRLQANAMYSSAAYATKLSANEWEVYVVNNADAVRYTWNIQTGHVHNIGFWLKEAGL</sequence>
<evidence type="ECO:0000313" key="2">
    <source>
        <dbReference type="EMBL" id="SIT31160.1"/>
    </source>
</evidence>
<evidence type="ECO:0000256" key="1">
    <source>
        <dbReference type="SAM" id="SignalP"/>
    </source>
</evidence>
<keyword evidence="1" id="KW-0732">Signal</keyword>
<dbReference type="RefSeq" id="WP_076381677.1">
    <property type="nucleotide sequence ID" value="NZ_AP017422.1"/>
</dbReference>
<organism evidence="2 3">
    <name type="scientific">Filimonas lacunae</name>
    <dbReference type="NCBI Taxonomy" id="477680"/>
    <lineage>
        <taxon>Bacteria</taxon>
        <taxon>Pseudomonadati</taxon>
        <taxon>Bacteroidota</taxon>
        <taxon>Chitinophagia</taxon>
        <taxon>Chitinophagales</taxon>
        <taxon>Chitinophagaceae</taxon>
        <taxon>Filimonas</taxon>
    </lineage>
</organism>